<dbReference type="CDD" id="cd00085">
    <property type="entry name" value="HNHc"/>
    <property type="match status" value="1"/>
</dbReference>
<dbReference type="SMART" id="SM00507">
    <property type="entry name" value="HNHc"/>
    <property type="match status" value="1"/>
</dbReference>
<comment type="caution">
    <text evidence="2">The sequence shown here is derived from an EMBL/GenBank/DDBJ whole genome shotgun (WGS) entry which is preliminary data.</text>
</comment>
<accession>A0AB33T6G6</accession>
<dbReference type="EMBL" id="CSUW01000002">
    <property type="protein sequence ID" value="CPT12473.1"/>
    <property type="molecule type" value="Genomic_DNA"/>
</dbReference>
<dbReference type="Proteomes" id="UP000038487">
    <property type="component" value="Unassembled WGS sequence"/>
</dbReference>
<dbReference type="Gene3D" id="1.10.30.50">
    <property type="match status" value="1"/>
</dbReference>
<name>A0AB33T6G6_9MYCO</name>
<gene>
    <name evidence="2" type="ORF">ERS075527_01190</name>
</gene>
<dbReference type="RefSeq" id="WP_012296462.1">
    <property type="nucleotide sequence ID" value="NZ_CP014955.1"/>
</dbReference>
<evidence type="ECO:0000259" key="1">
    <source>
        <dbReference type="SMART" id="SM00507"/>
    </source>
</evidence>
<dbReference type="InterPro" id="IPR003615">
    <property type="entry name" value="HNH_nuc"/>
</dbReference>
<sequence length="141" mass="15478">MPRPDIGDVRAGLLTVKQAARIRGCKPKYLEQLVWQAVKADVLERDGACVICSRPDGVLDVHHRMARGSGGTSVAHIAFGMANLITLCREHHMWVEGNPDEAREHGWKLDHGDTLPADLEVLRFGATVRLFDDGSFLAVVA</sequence>
<feature type="domain" description="HNH nuclease" evidence="1">
    <location>
        <begin position="37"/>
        <end position="93"/>
    </location>
</feature>
<evidence type="ECO:0000313" key="3">
    <source>
        <dbReference type="Proteomes" id="UP000038487"/>
    </source>
</evidence>
<organism evidence="2 3">
    <name type="scientific">Mycobacteroides abscessus</name>
    <dbReference type="NCBI Taxonomy" id="36809"/>
    <lineage>
        <taxon>Bacteria</taxon>
        <taxon>Bacillati</taxon>
        <taxon>Actinomycetota</taxon>
        <taxon>Actinomycetes</taxon>
        <taxon>Mycobacteriales</taxon>
        <taxon>Mycobacteriaceae</taxon>
        <taxon>Mycobacteroides</taxon>
    </lineage>
</organism>
<dbReference type="AlphaFoldDB" id="A0AB33T6G6"/>
<proteinExistence type="predicted"/>
<dbReference type="GeneID" id="93381906"/>
<protein>
    <recommendedName>
        <fullName evidence="1">HNH nuclease domain-containing protein</fullName>
    </recommendedName>
</protein>
<evidence type="ECO:0000313" key="2">
    <source>
        <dbReference type="EMBL" id="CPT12473.1"/>
    </source>
</evidence>
<reference evidence="2 3" key="1">
    <citation type="submission" date="2015-03" db="EMBL/GenBank/DDBJ databases">
        <authorList>
            <consortium name="Pathogen Informatics"/>
            <person name="Murphy D."/>
        </authorList>
    </citation>
    <scope>NUCLEOTIDE SEQUENCE [LARGE SCALE GENOMIC DNA]</scope>
    <source>
        <strain evidence="2 3">PAP036</strain>
    </source>
</reference>